<keyword evidence="4" id="KW-1185">Reference proteome</keyword>
<evidence type="ECO:0000313" key="3">
    <source>
        <dbReference type="EMBL" id="OQP62221.1"/>
    </source>
</evidence>
<accession>A0A1V9FV74</accession>
<evidence type="ECO:0000256" key="1">
    <source>
        <dbReference type="ARBA" id="ARBA00006484"/>
    </source>
</evidence>
<evidence type="ECO:0000313" key="4">
    <source>
        <dbReference type="Proteomes" id="UP000192276"/>
    </source>
</evidence>
<keyword evidence="2" id="KW-0560">Oxidoreductase</keyword>
<organism evidence="3 4">
    <name type="scientific">Niastella populi</name>
    <dbReference type="NCBI Taxonomy" id="550983"/>
    <lineage>
        <taxon>Bacteria</taxon>
        <taxon>Pseudomonadati</taxon>
        <taxon>Bacteroidota</taxon>
        <taxon>Chitinophagia</taxon>
        <taxon>Chitinophagales</taxon>
        <taxon>Chitinophagaceae</taxon>
        <taxon>Niastella</taxon>
    </lineage>
</organism>
<evidence type="ECO:0000256" key="2">
    <source>
        <dbReference type="ARBA" id="ARBA00023002"/>
    </source>
</evidence>
<dbReference type="Pfam" id="PF00106">
    <property type="entry name" value="adh_short"/>
    <property type="match status" value="1"/>
</dbReference>
<dbReference type="GO" id="GO:0016491">
    <property type="term" value="F:oxidoreductase activity"/>
    <property type="evidence" value="ECO:0007669"/>
    <property type="project" value="UniProtKB-KW"/>
</dbReference>
<name>A0A1V9FV74_9BACT</name>
<dbReference type="Gene3D" id="3.40.50.720">
    <property type="entry name" value="NAD(P)-binding Rossmann-like Domain"/>
    <property type="match status" value="1"/>
</dbReference>
<dbReference type="CDD" id="cd05233">
    <property type="entry name" value="SDR_c"/>
    <property type="match status" value="1"/>
</dbReference>
<dbReference type="RefSeq" id="WP_081164010.1">
    <property type="nucleotide sequence ID" value="NZ_LWBP01000123.1"/>
</dbReference>
<sequence length="218" mass="23558">MNKFSEQTAFISDGSSGIGLAIAKEYIAEGGHVIITGTTESLGKVLPELGSNASGIAADTSNLKTVFKLKNIVEKIAPTINMVFINADATSIELPETVTEEQFEQQFTSIVKGPYFVIQQLFPLMAEGSSIILNSSINTGIEGAALFEAAQSTLINSLSEKLATKNIRVHLFNPVLASTQLHGKQEYDADQLEQLANSVKWMITSRHLTDPMIIAELN</sequence>
<dbReference type="OrthoDB" id="9803333at2"/>
<dbReference type="STRING" id="550983.A4R26_18265"/>
<protein>
    <recommendedName>
        <fullName evidence="5">Short-chain dehydrogenase</fullName>
    </recommendedName>
</protein>
<dbReference type="SUPFAM" id="SSF51735">
    <property type="entry name" value="NAD(P)-binding Rossmann-fold domains"/>
    <property type="match status" value="1"/>
</dbReference>
<proteinExistence type="inferred from homology"/>
<gene>
    <name evidence="3" type="ORF">A4R26_18265</name>
</gene>
<dbReference type="Proteomes" id="UP000192276">
    <property type="component" value="Unassembled WGS sequence"/>
</dbReference>
<dbReference type="InterPro" id="IPR036291">
    <property type="entry name" value="NAD(P)-bd_dom_sf"/>
</dbReference>
<dbReference type="PANTHER" id="PTHR43669">
    <property type="entry name" value="5-KETO-D-GLUCONATE 5-REDUCTASE"/>
    <property type="match status" value="1"/>
</dbReference>
<dbReference type="EMBL" id="LWBP01000123">
    <property type="protein sequence ID" value="OQP62221.1"/>
    <property type="molecule type" value="Genomic_DNA"/>
</dbReference>
<dbReference type="AlphaFoldDB" id="A0A1V9FV74"/>
<evidence type="ECO:0008006" key="5">
    <source>
        <dbReference type="Google" id="ProtNLM"/>
    </source>
</evidence>
<comment type="caution">
    <text evidence="3">The sequence shown here is derived from an EMBL/GenBank/DDBJ whole genome shotgun (WGS) entry which is preliminary data.</text>
</comment>
<dbReference type="PANTHER" id="PTHR43669:SF3">
    <property type="entry name" value="ALCOHOL DEHYDROGENASE, PUTATIVE (AFU_ORTHOLOGUE AFUA_3G03445)-RELATED"/>
    <property type="match status" value="1"/>
</dbReference>
<dbReference type="InterPro" id="IPR002347">
    <property type="entry name" value="SDR_fam"/>
</dbReference>
<comment type="similarity">
    <text evidence="1">Belongs to the short-chain dehydrogenases/reductases (SDR) family.</text>
</comment>
<reference evidence="4" key="1">
    <citation type="submission" date="2016-04" db="EMBL/GenBank/DDBJ databases">
        <authorList>
            <person name="Chen L."/>
            <person name="Zhuang W."/>
            <person name="Wang G."/>
        </authorList>
    </citation>
    <scope>NUCLEOTIDE SEQUENCE [LARGE SCALE GENOMIC DNA]</scope>
    <source>
        <strain evidence="4">208</strain>
    </source>
</reference>